<feature type="transmembrane region" description="Helical" evidence="1">
    <location>
        <begin position="66"/>
        <end position="90"/>
    </location>
</feature>
<keyword evidence="3" id="KW-0482">Metalloprotease</keyword>
<keyword evidence="3" id="KW-0645">Protease</keyword>
<dbReference type="EMBL" id="JAKZGS010000003">
    <property type="protein sequence ID" value="MCH7397355.1"/>
    <property type="molecule type" value="Genomic_DNA"/>
</dbReference>
<feature type="transmembrane region" description="Helical" evidence="1">
    <location>
        <begin position="207"/>
        <end position="227"/>
    </location>
</feature>
<dbReference type="PANTHER" id="PTHR36435">
    <property type="entry name" value="SLR1288 PROTEIN"/>
    <property type="match status" value="1"/>
</dbReference>
<organism evidence="3 4">
    <name type="scientific">Belliella calami</name>
    <dbReference type="NCBI Taxonomy" id="2923436"/>
    <lineage>
        <taxon>Bacteria</taxon>
        <taxon>Pseudomonadati</taxon>
        <taxon>Bacteroidota</taxon>
        <taxon>Cytophagia</taxon>
        <taxon>Cytophagales</taxon>
        <taxon>Cyclobacteriaceae</taxon>
        <taxon>Belliella</taxon>
    </lineage>
</organism>
<dbReference type="RefSeq" id="WP_241273871.1">
    <property type="nucleotide sequence ID" value="NZ_JAKZGS010000003.1"/>
</dbReference>
<feature type="transmembrane region" description="Helical" evidence="1">
    <location>
        <begin position="280"/>
        <end position="302"/>
    </location>
</feature>
<dbReference type="InterPro" id="IPR052710">
    <property type="entry name" value="CAAX_protease"/>
</dbReference>
<gene>
    <name evidence="3" type="ORF">MM236_05120</name>
</gene>
<dbReference type="Pfam" id="PF02517">
    <property type="entry name" value="Rce1-like"/>
    <property type="match status" value="1"/>
</dbReference>
<proteinExistence type="predicted"/>
<keyword evidence="1" id="KW-0472">Membrane</keyword>
<dbReference type="PANTHER" id="PTHR36435:SF1">
    <property type="entry name" value="CAAX AMINO TERMINAL PROTEASE FAMILY PROTEIN"/>
    <property type="match status" value="1"/>
</dbReference>
<feature type="transmembrane region" description="Helical" evidence="1">
    <location>
        <begin position="20"/>
        <end position="46"/>
    </location>
</feature>
<sequence>MEIYKTQSPIARKSNWFLSLVVIVLVTFGVMAVLPSIAIFLVNPIFGIPMDEMVAALTGNSPNSDARMAILFVQGIGGGLSFFVAALFIAKLLDKADFEWKQQIANFKFNGFLLMFMILLGGILFNTLLIYWNSVVVLPEFMSSFESWARAKEDQAMIMTKFLTDFDNISEFMMGILVVGILAGLGEEFLFRGVLQPKLHLYTGNAHLGIWLAAFVFSAIHFQFYGFFPRMLLGAIFGYLYLYSGSLIYPILAHILNNVTTLVLVYMNKLGKIDFDIDEVDMVSIPAALVGLLILLVGFKIFKEVSKPKITDGELDKNI</sequence>
<dbReference type="InterPro" id="IPR003675">
    <property type="entry name" value="Rce1/LyrA-like_dom"/>
</dbReference>
<comment type="caution">
    <text evidence="3">The sequence shown here is derived from an EMBL/GenBank/DDBJ whole genome shotgun (WGS) entry which is preliminary data.</text>
</comment>
<evidence type="ECO:0000256" key="1">
    <source>
        <dbReference type="SAM" id="Phobius"/>
    </source>
</evidence>
<feature type="domain" description="CAAX prenyl protease 2/Lysostaphin resistance protein A-like" evidence="2">
    <location>
        <begin position="172"/>
        <end position="259"/>
    </location>
</feature>
<keyword evidence="1" id="KW-0812">Transmembrane</keyword>
<evidence type="ECO:0000259" key="2">
    <source>
        <dbReference type="Pfam" id="PF02517"/>
    </source>
</evidence>
<keyword evidence="4" id="KW-1185">Reference proteome</keyword>
<feature type="transmembrane region" description="Helical" evidence="1">
    <location>
        <begin position="111"/>
        <end position="132"/>
    </location>
</feature>
<protein>
    <submittedName>
        <fullName evidence="3">CPBP family intramembrane metalloprotease</fullName>
    </submittedName>
</protein>
<accession>A0ABS9UL51</accession>
<feature type="transmembrane region" description="Helical" evidence="1">
    <location>
        <begin position="247"/>
        <end position="268"/>
    </location>
</feature>
<dbReference type="GO" id="GO:0008237">
    <property type="term" value="F:metallopeptidase activity"/>
    <property type="evidence" value="ECO:0007669"/>
    <property type="project" value="UniProtKB-KW"/>
</dbReference>
<keyword evidence="3" id="KW-0378">Hydrolase</keyword>
<name>A0ABS9UL51_9BACT</name>
<feature type="transmembrane region" description="Helical" evidence="1">
    <location>
        <begin position="172"/>
        <end position="195"/>
    </location>
</feature>
<keyword evidence="1" id="KW-1133">Transmembrane helix</keyword>
<evidence type="ECO:0000313" key="3">
    <source>
        <dbReference type="EMBL" id="MCH7397355.1"/>
    </source>
</evidence>
<reference evidence="3" key="1">
    <citation type="submission" date="2022-03" db="EMBL/GenBank/DDBJ databases">
        <title>De novo assembled genomes of Belliella spp. (Cyclobacteriaceae) strains.</title>
        <authorList>
            <person name="Szabo A."/>
            <person name="Korponai K."/>
            <person name="Felfoldi T."/>
        </authorList>
    </citation>
    <scope>NUCLEOTIDE SEQUENCE</scope>
    <source>
        <strain evidence="3">DSM 107340</strain>
    </source>
</reference>
<evidence type="ECO:0000313" key="4">
    <source>
        <dbReference type="Proteomes" id="UP001165488"/>
    </source>
</evidence>
<dbReference type="Proteomes" id="UP001165488">
    <property type="component" value="Unassembled WGS sequence"/>
</dbReference>